<dbReference type="OrthoDB" id="434647at2759"/>
<evidence type="ECO:0000256" key="2">
    <source>
        <dbReference type="ARBA" id="ARBA00008573"/>
    </source>
</evidence>
<feature type="signal peptide" evidence="8">
    <location>
        <begin position="1"/>
        <end position="22"/>
    </location>
</feature>
<evidence type="ECO:0000256" key="3">
    <source>
        <dbReference type="ARBA" id="ARBA00022692"/>
    </source>
</evidence>
<feature type="compositionally biased region" description="Polar residues" evidence="7">
    <location>
        <begin position="203"/>
        <end position="220"/>
    </location>
</feature>
<dbReference type="EMBL" id="JAEVFJ010000020">
    <property type="protein sequence ID" value="KAH8099364.1"/>
    <property type="molecule type" value="Genomic_DNA"/>
</dbReference>
<reference evidence="9" key="1">
    <citation type="journal article" date="2021" name="New Phytol.">
        <title>Evolutionary innovations through gain and loss of genes in the ectomycorrhizal Boletales.</title>
        <authorList>
            <person name="Wu G."/>
            <person name="Miyauchi S."/>
            <person name="Morin E."/>
            <person name="Kuo A."/>
            <person name="Drula E."/>
            <person name="Varga T."/>
            <person name="Kohler A."/>
            <person name="Feng B."/>
            <person name="Cao Y."/>
            <person name="Lipzen A."/>
            <person name="Daum C."/>
            <person name="Hundley H."/>
            <person name="Pangilinan J."/>
            <person name="Johnson J."/>
            <person name="Barry K."/>
            <person name="LaButti K."/>
            <person name="Ng V."/>
            <person name="Ahrendt S."/>
            <person name="Min B."/>
            <person name="Choi I.G."/>
            <person name="Park H."/>
            <person name="Plett J.M."/>
            <person name="Magnuson J."/>
            <person name="Spatafora J.W."/>
            <person name="Nagy L.G."/>
            <person name="Henrissat B."/>
            <person name="Grigoriev I.V."/>
            <person name="Yang Z.L."/>
            <person name="Xu J."/>
            <person name="Martin F.M."/>
        </authorList>
    </citation>
    <scope>NUCLEOTIDE SEQUENCE</scope>
    <source>
        <strain evidence="9">KKN 215</strain>
    </source>
</reference>
<evidence type="ECO:0000256" key="8">
    <source>
        <dbReference type="SAM" id="SignalP"/>
    </source>
</evidence>
<evidence type="ECO:0000256" key="7">
    <source>
        <dbReference type="SAM" id="MobiDB-lite"/>
    </source>
</evidence>
<dbReference type="PANTHER" id="PTHR12300">
    <property type="entry name" value="HVA22-LIKE PROTEINS"/>
    <property type="match status" value="1"/>
</dbReference>
<evidence type="ECO:0000313" key="10">
    <source>
        <dbReference type="Proteomes" id="UP000813824"/>
    </source>
</evidence>
<dbReference type="GO" id="GO:0016020">
    <property type="term" value="C:membrane"/>
    <property type="evidence" value="ECO:0007669"/>
    <property type="project" value="UniProtKB-SubCell"/>
</dbReference>
<evidence type="ECO:0000256" key="1">
    <source>
        <dbReference type="ARBA" id="ARBA00004141"/>
    </source>
</evidence>
<feature type="region of interest" description="Disordered" evidence="7">
    <location>
        <begin position="142"/>
        <end position="163"/>
    </location>
</feature>
<comment type="similarity">
    <text evidence="2 6">Belongs to the DP1 family.</text>
</comment>
<comment type="caution">
    <text evidence="9">The sequence shown here is derived from an EMBL/GenBank/DDBJ whole genome shotgun (WGS) entry which is preliminary data.</text>
</comment>
<dbReference type="Proteomes" id="UP000813824">
    <property type="component" value="Unassembled WGS sequence"/>
</dbReference>
<dbReference type="InterPro" id="IPR004345">
    <property type="entry name" value="TB2_DP1_HVA22"/>
</dbReference>
<keyword evidence="3" id="KW-0812">Transmembrane</keyword>
<sequence>MLMSLLSHALSAWFAFLLPCYGTWKALSHRPVSEPELERWAKYWSVIGAFVAFEYVAEWFISWFPFYWELKTIVLLFLALPQTQGSTWVYNTYLDPLLAKNEADIDAGITAAQTNILNFLQAQVKKAWETLWRLMTGAAVASQQDQNPANPSSTPAQPPSAAPNPFALAKGLWGAYGPSVVGVMQRYTQSSAAVSATASSEAQRPNLTPVPSSQSTTSAGPSFPEPQHL</sequence>
<feature type="chain" id="PRO_5035445227" description="Protein YOP1" evidence="8">
    <location>
        <begin position="23"/>
        <end position="229"/>
    </location>
</feature>
<organism evidence="9 10">
    <name type="scientific">Cristinia sonorae</name>
    <dbReference type="NCBI Taxonomy" id="1940300"/>
    <lineage>
        <taxon>Eukaryota</taxon>
        <taxon>Fungi</taxon>
        <taxon>Dikarya</taxon>
        <taxon>Basidiomycota</taxon>
        <taxon>Agaricomycotina</taxon>
        <taxon>Agaricomycetes</taxon>
        <taxon>Agaricomycetidae</taxon>
        <taxon>Agaricales</taxon>
        <taxon>Pleurotineae</taxon>
        <taxon>Stephanosporaceae</taxon>
        <taxon>Cristinia</taxon>
    </lineage>
</organism>
<comment type="subcellular location">
    <subcellularLocation>
        <location evidence="1 6">Membrane</location>
        <topology evidence="1 6">Multi-pass membrane protein</topology>
    </subcellularLocation>
</comment>
<keyword evidence="5" id="KW-0472">Membrane</keyword>
<evidence type="ECO:0000256" key="5">
    <source>
        <dbReference type="ARBA" id="ARBA00023136"/>
    </source>
</evidence>
<gene>
    <name evidence="9" type="ORF">BXZ70DRAFT_1078404</name>
</gene>
<protein>
    <recommendedName>
        <fullName evidence="6">Protein YOP1</fullName>
    </recommendedName>
</protein>
<accession>A0A8K0UMH6</accession>
<evidence type="ECO:0000313" key="9">
    <source>
        <dbReference type="EMBL" id="KAH8099364.1"/>
    </source>
</evidence>
<keyword evidence="10" id="KW-1185">Reference proteome</keyword>
<keyword evidence="8" id="KW-0732">Signal</keyword>
<feature type="region of interest" description="Disordered" evidence="7">
    <location>
        <begin position="192"/>
        <end position="229"/>
    </location>
</feature>
<dbReference type="PANTHER" id="PTHR12300:SF161">
    <property type="entry name" value="RECEPTOR EXPRESSION-ENHANCING PROTEIN"/>
    <property type="match status" value="1"/>
</dbReference>
<feature type="compositionally biased region" description="Low complexity" evidence="7">
    <location>
        <begin position="192"/>
        <end position="202"/>
    </location>
</feature>
<keyword evidence="4" id="KW-1133">Transmembrane helix</keyword>
<evidence type="ECO:0000256" key="4">
    <source>
        <dbReference type="ARBA" id="ARBA00022989"/>
    </source>
</evidence>
<dbReference type="Pfam" id="PF03134">
    <property type="entry name" value="TB2_DP1_HVA22"/>
    <property type="match status" value="1"/>
</dbReference>
<name>A0A8K0UMH6_9AGAR</name>
<dbReference type="AlphaFoldDB" id="A0A8K0UMH6"/>
<proteinExistence type="inferred from homology"/>
<evidence type="ECO:0000256" key="6">
    <source>
        <dbReference type="RuleBase" id="RU362006"/>
    </source>
</evidence>